<dbReference type="EMBL" id="ML170270">
    <property type="protein sequence ID" value="TDL15595.1"/>
    <property type="molecule type" value="Genomic_DNA"/>
</dbReference>
<reference evidence="1 2" key="1">
    <citation type="submission" date="2018-06" db="EMBL/GenBank/DDBJ databases">
        <title>A transcriptomic atlas of mushroom development highlights an independent origin of complex multicellularity.</title>
        <authorList>
            <consortium name="DOE Joint Genome Institute"/>
            <person name="Krizsan K."/>
            <person name="Almasi E."/>
            <person name="Merenyi Z."/>
            <person name="Sahu N."/>
            <person name="Viragh M."/>
            <person name="Koszo T."/>
            <person name="Mondo S."/>
            <person name="Kiss B."/>
            <person name="Balint B."/>
            <person name="Kues U."/>
            <person name="Barry K."/>
            <person name="Hegedus J.C."/>
            <person name="Henrissat B."/>
            <person name="Johnson J."/>
            <person name="Lipzen A."/>
            <person name="Ohm R."/>
            <person name="Nagy I."/>
            <person name="Pangilinan J."/>
            <person name="Yan J."/>
            <person name="Xiong Y."/>
            <person name="Grigoriev I.V."/>
            <person name="Hibbett D.S."/>
            <person name="Nagy L.G."/>
        </authorList>
    </citation>
    <scope>NUCLEOTIDE SEQUENCE [LARGE SCALE GENOMIC DNA]</scope>
    <source>
        <strain evidence="1 2">SZMC22713</strain>
    </source>
</reference>
<sequence>MTTTSPEVTIELQRDSLYIMAETIPSANLEDFHWVIICTDAMANATSHEWVEVEGEGLAKRYIRGTPPGTTVAGLFALTPSPSTISLFRVNGFIPPSSADLDQQEFEAQFFENVFSETFSTVNDNRAHGITSCTWVWRVLGAMKDCGFIYRQGTIDDLAVRVTEASVEQQKSRRALDSGRSLQPPIIDI</sequence>
<organism evidence="1 2">
    <name type="scientific">Rickenella mellea</name>
    <dbReference type="NCBI Taxonomy" id="50990"/>
    <lineage>
        <taxon>Eukaryota</taxon>
        <taxon>Fungi</taxon>
        <taxon>Dikarya</taxon>
        <taxon>Basidiomycota</taxon>
        <taxon>Agaricomycotina</taxon>
        <taxon>Agaricomycetes</taxon>
        <taxon>Hymenochaetales</taxon>
        <taxon>Rickenellaceae</taxon>
        <taxon>Rickenella</taxon>
    </lineage>
</organism>
<dbReference type="OrthoDB" id="2603374at2759"/>
<gene>
    <name evidence="1" type="ORF">BD410DRAFT_902526</name>
</gene>
<name>A0A4Y7PK45_9AGAM</name>
<dbReference type="AlphaFoldDB" id="A0A4Y7PK45"/>
<proteinExistence type="predicted"/>
<keyword evidence="2" id="KW-1185">Reference proteome</keyword>
<evidence type="ECO:0000313" key="2">
    <source>
        <dbReference type="Proteomes" id="UP000294933"/>
    </source>
</evidence>
<dbReference type="VEuPathDB" id="FungiDB:BD410DRAFT_902526"/>
<protein>
    <submittedName>
        <fullName evidence="1">Uncharacterized protein</fullName>
    </submittedName>
</protein>
<accession>A0A4Y7PK45</accession>
<evidence type="ECO:0000313" key="1">
    <source>
        <dbReference type="EMBL" id="TDL15595.1"/>
    </source>
</evidence>
<dbReference type="Proteomes" id="UP000294933">
    <property type="component" value="Unassembled WGS sequence"/>
</dbReference>